<reference evidence="2 3" key="1">
    <citation type="submission" date="2016-10" db="EMBL/GenBank/DDBJ databases">
        <authorList>
            <person name="de Groot N.N."/>
        </authorList>
    </citation>
    <scope>NUCLEOTIDE SEQUENCE [LARGE SCALE GENOMIC DNA]</scope>
    <source>
        <strain evidence="2 3">KH2T6</strain>
    </source>
</reference>
<evidence type="ECO:0000313" key="3">
    <source>
        <dbReference type="Proteomes" id="UP000186015"/>
    </source>
</evidence>
<feature type="transmembrane region" description="Helical" evidence="1">
    <location>
        <begin position="281"/>
        <end position="305"/>
    </location>
</feature>
<dbReference type="InterPro" id="IPR025291">
    <property type="entry name" value="DUF4153"/>
</dbReference>
<name>A0A1H7NR64_RUMAL</name>
<feature type="transmembrane region" description="Helical" evidence="1">
    <location>
        <begin position="46"/>
        <end position="63"/>
    </location>
</feature>
<feature type="transmembrane region" description="Helical" evidence="1">
    <location>
        <begin position="358"/>
        <end position="382"/>
    </location>
</feature>
<keyword evidence="1" id="KW-0472">Membrane</keyword>
<gene>
    <name evidence="2" type="ORF">SAMN05216469_11651</name>
</gene>
<feature type="transmembrane region" description="Helical" evidence="1">
    <location>
        <begin position="69"/>
        <end position="86"/>
    </location>
</feature>
<dbReference type="Proteomes" id="UP000186015">
    <property type="component" value="Unassembled WGS sequence"/>
</dbReference>
<feature type="transmembrane region" description="Helical" evidence="1">
    <location>
        <begin position="394"/>
        <end position="412"/>
    </location>
</feature>
<organism evidence="2 3">
    <name type="scientific">Ruminococcus albus</name>
    <dbReference type="NCBI Taxonomy" id="1264"/>
    <lineage>
        <taxon>Bacteria</taxon>
        <taxon>Bacillati</taxon>
        <taxon>Bacillota</taxon>
        <taxon>Clostridia</taxon>
        <taxon>Eubacteriales</taxon>
        <taxon>Oscillospiraceae</taxon>
        <taxon>Ruminococcus</taxon>
    </lineage>
</organism>
<dbReference type="EMBL" id="FOAT01000016">
    <property type="protein sequence ID" value="SEL25814.1"/>
    <property type="molecule type" value="Genomic_DNA"/>
</dbReference>
<feature type="transmembrane region" description="Helical" evidence="1">
    <location>
        <begin position="424"/>
        <end position="441"/>
    </location>
</feature>
<feature type="transmembrane region" description="Helical" evidence="1">
    <location>
        <begin position="229"/>
        <end position="251"/>
    </location>
</feature>
<accession>A0A1H7NR64</accession>
<feature type="transmembrane region" description="Helical" evidence="1">
    <location>
        <begin position="187"/>
        <end position="209"/>
    </location>
</feature>
<sequence>MEFNKPINGQDNAPQSDVNSLPLTLGTYPSVVAPKEKTVFTKSEKILALTTFVIAYGVVQFALWNTSGFFTTGLCLLFISVIIGYLKKTGHKFKASHKLWSGIIIAFSTVFSITANDLIKTLDLVFLLIASTHLVYCVCAEKELFGRFSVFEFLKSSLKNPISHSGKEFSAVGSSLNVKDSGAKIKAVIGGLILAIPLTLIVGGLLMSADKGVETILLRLTGTVDVDDFFTVIWKIVLAAPIASYLFGVLYSHTHPEKINALDEENCISFIRKLRFISNTVVYTSVTPICLLYVLFFISQANYFLSAFLNKLPADYSYAEYARRGFFELFAIELINAGVIFAINFFSKKAGEEKPRALRFYTVMISVFTLLITATAISKMVLYIQNYGLTQLRVYTTWFMVLTALIFVYVIIRQFKANFPFMRAAAMTFTLMFALLCFSRPDAVIARYNMEYCSEQLTFTDIKEMCDLSSDASAVITEDQYKSLICSKYTEDKSNSELSLNKGLTGDEYICNRISQKLDKSVYNYFNFSALKLKRQISQ</sequence>
<keyword evidence="1" id="KW-1133">Transmembrane helix</keyword>
<dbReference type="RefSeq" id="WP_074835183.1">
    <property type="nucleotide sequence ID" value="NZ_FOAT01000016.1"/>
</dbReference>
<feature type="transmembrane region" description="Helical" evidence="1">
    <location>
        <begin position="325"/>
        <end position="346"/>
    </location>
</feature>
<dbReference type="AlphaFoldDB" id="A0A1H7NR64"/>
<keyword evidence="1" id="KW-0812">Transmembrane</keyword>
<protein>
    <submittedName>
        <fullName evidence="2">Uncharacterized protein</fullName>
    </submittedName>
</protein>
<feature type="transmembrane region" description="Helical" evidence="1">
    <location>
        <begin position="98"/>
        <end position="115"/>
    </location>
</feature>
<proteinExistence type="predicted"/>
<evidence type="ECO:0000256" key="1">
    <source>
        <dbReference type="SAM" id="Phobius"/>
    </source>
</evidence>
<evidence type="ECO:0000313" key="2">
    <source>
        <dbReference type="EMBL" id="SEL25814.1"/>
    </source>
</evidence>
<dbReference type="OrthoDB" id="9767931at2"/>
<feature type="transmembrane region" description="Helical" evidence="1">
    <location>
        <begin position="121"/>
        <end position="139"/>
    </location>
</feature>
<dbReference type="Pfam" id="PF13687">
    <property type="entry name" value="DUF4153"/>
    <property type="match status" value="1"/>
</dbReference>